<reference evidence="2" key="1">
    <citation type="submission" date="2017-07" db="EMBL/GenBank/DDBJ databases">
        <title>Taro Niue Genome Assembly and Annotation.</title>
        <authorList>
            <person name="Atibalentja N."/>
            <person name="Keating K."/>
            <person name="Fields C.J."/>
        </authorList>
    </citation>
    <scope>NUCLEOTIDE SEQUENCE</scope>
    <source>
        <strain evidence="2">Niue_2</strain>
        <tissue evidence="2">Leaf</tissue>
    </source>
</reference>
<dbReference type="EMBL" id="NMUH01000679">
    <property type="protein sequence ID" value="MQL83173.1"/>
    <property type="molecule type" value="Genomic_DNA"/>
</dbReference>
<gene>
    <name evidence="2" type="ORF">Taro_015662</name>
</gene>
<keyword evidence="3" id="KW-1185">Reference proteome</keyword>
<evidence type="ECO:0000313" key="3">
    <source>
        <dbReference type="Proteomes" id="UP000652761"/>
    </source>
</evidence>
<dbReference type="AlphaFoldDB" id="A0A843UQJ3"/>
<name>A0A843UQJ3_COLES</name>
<comment type="caution">
    <text evidence="2">The sequence shown here is derived from an EMBL/GenBank/DDBJ whole genome shotgun (WGS) entry which is preliminary data.</text>
</comment>
<accession>A0A843UQJ3</accession>
<proteinExistence type="predicted"/>
<evidence type="ECO:0000256" key="1">
    <source>
        <dbReference type="SAM" id="MobiDB-lite"/>
    </source>
</evidence>
<sequence>MNNTQPRKNYKGHSLPQNTLKLRKSPSSHRTLRELPRELHHATAFPSAIWQRYTSHDPPTTLLYLLEALGTRGHEAGARGRENQVENLFSGDPITSRIHRLASTPLPPRATATINVHIICRQVHAVNGNLPGRQQVNGHPWPPTPTQQQQVLFHFRTKPAPHLNKPHIQTTHSTQPTHTGLTTAITTITHMTRKDLKSTRLYTFGTWKLFLVPRALRRTLRGVVWPSVEATRPLA</sequence>
<feature type="region of interest" description="Disordered" evidence="1">
    <location>
        <begin position="1"/>
        <end position="30"/>
    </location>
</feature>
<protein>
    <submittedName>
        <fullName evidence="2">Uncharacterized protein</fullName>
    </submittedName>
</protein>
<organism evidence="2 3">
    <name type="scientific">Colocasia esculenta</name>
    <name type="common">Wild taro</name>
    <name type="synonym">Arum esculentum</name>
    <dbReference type="NCBI Taxonomy" id="4460"/>
    <lineage>
        <taxon>Eukaryota</taxon>
        <taxon>Viridiplantae</taxon>
        <taxon>Streptophyta</taxon>
        <taxon>Embryophyta</taxon>
        <taxon>Tracheophyta</taxon>
        <taxon>Spermatophyta</taxon>
        <taxon>Magnoliopsida</taxon>
        <taxon>Liliopsida</taxon>
        <taxon>Araceae</taxon>
        <taxon>Aroideae</taxon>
        <taxon>Colocasieae</taxon>
        <taxon>Colocasia</taxon>
    </lineage>
</organism>
<evidence type="ECO:0000313" key="2">
    <source>
        <dbReference type="EMBL" id="MQL83173.1"/>
    </source>
</evidence>
<dbReference type="Proteomes" id="UP000652761">
    <property type="component" value="Unassembled WGS sequence"/>
</dbReference>